<evidence type="ECO:0008006" key="9">
    <source>
        <dbReference type="Google" id="ProtNLM"/>
    </source>
</evidence>
<feature type="transmembrane region" description="Helical" evidence="6">
    <location>
        <begin position="55"/>
        <end position="76"/>
    </location>
</feature>
<keyword evidence="3 6" id="KW-0812">Transmembrane</keyword>
<comment type="caution">
    <text evidence="7">The sequence shown here is derived from an EMBL/GenBank/DDBJ whole genome shotgun (WGS) entry which is preliminary data.</text>
</comment>
<comment type="subcellular location">
    <subcellularLocation>
        <location evidence="1">Membrane</location>
        <topology evidence="1">Multi-pass membrane protein</topology>
    </subcellularLocation>
</comment>
<dbReference type="Proteomes" id="UP000003781">
    <property type="component" value="Unassembled WGS sequence"/>
</dbReference>
<evidence type="ECO:0000256" key="4">
    <source>
        <dbReference type="ARBA" id="ARBA00022989"/>
    </source>
</evidence>
<keyword evidence="5 6" id="KW-0472">Membrane</keyword>
<evidence type="ECO:0000256" key="6">
    <source>
        <dbReference type="SAM" id="Phobius"/>
    </source>
</evidence>
<evidence type="ECO:0000313" key="7">
    <source>
        <dbReference type="EMBL" id="EAZ91478.1"/>
    </source>
</evidence>
<dbReference type="OrthoDB" id="506451at2"/>
<dbReference type="PANTHER" id="PTHR21716">
    <property type="entry name" value="TRANSMEMBRANE PROTEIN"/>
    <property type="match status" value="1"/>
</dbReference>
<dbReference type="InterPro" id="IPR002549">
    <property type="entry name" value="AI-2E-like"/>
</dbReference>
<evidence type="ECO:0000313" key="8">
    <source>
        <dbReference type="Proteomes" id="UP000003781"/>
    </source>
</evidence>
<protein>
    <recommendedName>
        <fullName evidence="9">Permease</fullName>
    </recommendedName>
</protein>
<gene>
    <name evidence="7" type="ORF">CY0110_13196</name>
</gene>
<feature type="transmembrane region" description="Helical" evidence="6">
    <location>
        <begin position="263"/>
        <end position="282"/>
    </location>
</feature>
<feature type="transmembrane region" description="Helical" evidence="6">
    <location>
        <begin position="302"/>
        <end position="323"/>
    </location>
</feature>
<name>A3IPI8_9CHRO</name>
<sequence>MNLGQWLSLSSLIISGYILWQIRQVLLLVFTAVVFATALNRLVKWLEQFKIRRNWGIIIVVITIIILAILFAWLVVPPFIDQFEKLLALLPTVWERLRTNLISLSETQSRFDWLPKPPTLSDVLTRLQPLLTDIFANFFTVFSNSLAIILQVVFVFFLTITMIIQPQRYRHLFLKLFPSFYRKRGDEILTLSEVALGNWLTGVTINCFFIGILSGVGLWLLQVKLVLVHALLAGLLNFIPNVGPATSVVFPLMVALLDNPWKIWAILIWYFIIQNIESYWLTPTVMAKQVSLLPAVTLVAQIFFAQTFGLLGLLLALPLAVVAKTWIEEVLFNDILDPWDSIS</sequence>
<feature type="transmembrane region" description="Helical" evidence="6">
    <location>
        <begin position="134"/>
        <end position="164"/>
    </location>
</feature>
<feature type="transmembrane region" description="Helical" evidence="6">
    <location>
        <begin position="227"/>
        <end position="256"/>
    </location>
</feature>
<proteinExistence type="inferred from homology"/>
<accession>A3IPI8</accession>
<dbReference type="AlphaFoldDB" id="A3IPI8"/>
<feature type="transmembrane region" description="Helical" evidence="6">
    <location>
        <begin position="199"/>
        <end position="221"/>
    </location>
</feature>
<organism evidence="7 8">
    <name type="scientific">Crocosphaera chwakensis CCY0110</name>
    <dbReference type="NCBI Taxonomy" id="391612"/>
    <lineage>
        <taxon>Bacteria</taxon>
        <taxon>Bacillati</taxon>
        <taxon>Cyanobacteriota</taxon>
        <taxon>Cyanophyceae</taxon>
        <taxon>Oscillatoriophycideae</taxon>
        <taxon>Chroococcales</taxon>
        <taxon>Aphanothecaceae</taxon>
        <taxon>Crocosphaera</taxon>
        <taxon>Crocosphaera chwakensis</taxon>
    </lineage>
</organism>
<keyword evidence="8" id="KW-1185">Reference proteome</keyword>
<evidence type="ECO:0000256" key="2">
    <source>
        <dbReference type="ARBA" id="ARBA00009773"/>
    </source>
</evidence>
<evidence type="ECO:0000256" key="1">
    <source>
        <dbReference type="ARBA" id="ARBA00004141"/>
    </source>
</evidence>
<dbReference type="GO" id="GO:0016020">
    <property type="term" value="C:membrane"/>
    <property type="evidence" value="ECO:0007669"/>
    <property type="project" value="UniProtKB-SubCell"/>
</dbReference>
<keyword evidence="4 6" id="KW-1133">Transmembrane helix</keyword>
<dbReference type="EMBL" id="AAXW01000013">
    <property type="protein sequence ID" value="EAZ91478.1"/>
    <property type="molecule type" value="Genomic_DNA"/>
</dbReference>
<dbReference type="Pfam" id="PF01594">
    <property type="entry name" value="AI-2E_transport"/>
    <property type="match status" value="1"/>
</dbReference>
<feature type="transmembrane region" description="Helical" evidence="6">
    <location>
        <begin position="20"/>
        <end position="43"/>
    </location>
</feature>
<dbReference type="PANTHER" id="PTHR21716:SF62">
    <property type="entry name" value="TRANSPORT PROTEIN YDBI-RELATED"/>
    <property type="match status" value="1"/>
</dbReference>
<evidence type="ECO:0000256" key="5">
    <source>
        <dbReference type="ARBA" id="ARBA00023136"/>
    </source>
</evidence>
<dbReference type="RefSeq" id="WP_008275306.1">
    <property type="nucleotide sequence ID" value="NZ_AAXW01000013.1"/>
</dbReference>
<comment type="similarity">
    <text evidence="2">Belongs to the autoinducer-2 exporter (AI-2E) (TC 2.A.86) family.</text>
</comment>
<dbReference type="GO" id="GO:0055085">
    <property type="term" value="P:transmembrane transport"/>
    <property type="evidence" value="ECO:0007669"/>
    <property type="project" value="TreeGrafter"/>
</dbReference>
<dbReference type="eggNOG" id="COG0628">
    <property type="taxonomic scope" value="Bacteria"/>
</dbReference>
<reference evidence="7 8" key="1">
    <citation type="submission" date="2007-03" db="EMBL/GenBank/DDBJ databases">
        <authorList>
            <person name="Stal L."/>
            <person name="Ferriera S."/>
            <person name="Johnson J."/>
            <person name="Kravitz S."/>
            <person name="Beeson K."/>
            <person name="Sutton G."/>
            <person name="Rogers Y.-H."/>
            <person name="Friedman R."/>
            <person name="Frazier M."/>
            <person name="Venter J.C."/>
        </authorList>
    </citation>
    <scope>NUCLEOTIDE SEQUENCE [LARGE SCALE GENOMIC DNA]</scope>
    <source>
        <strain evidence="7 8">CCY0110</strain>
    </source>
</reference>
<evidence type="ECO:0000256" key="3">
    <source>
        <dbReference type="ARBA" id="ARBA00022692"/>
    </source>
</evidence>